<sequence>MILAVGVLCVLALGAASCSSDDDGIGVGTASRADVTELVDAPAAVTARAVATLTAPADGTLRSLQAPPGSTVSAGQVLAVIDSPGAQKRLADAEEALRALSGTGAVGVRDLSGTQRKTDEAAAQAFAVAREAAAKIADPGVRDALLAQVGAAEAAYREASASSRALIASVQNGIASVSQAMNALTAAQRAQAKSAYELARTTVDALTLRAPVGGVLQMGGPGAAGGGAGSIEELLGMGAPVPNAAPANGPGVDPAPVEGARVSAGTVILTVVDTSEPGLLAEVDETDVLLVSAGQAAEVELDAAPGARYAATVRAVDVLPTTSARGGVSYRVRLALRAGTFADGRAAPAPRPGMSAVAHLSVRSAAGAVVVPAAAVLSADGRDAVWVVRGGRAQRVPVTLGVAGTDLVQVVDGVAEGDRVVVRGADKVSAGQELK</sequence>
<dbReference type="Gene3D" id="2.40.50.100">
    <property type="match status" value="1"/>
</dbReference>
<evidence type="ECO:0000313" key="2">
    <source>
        <dbReference type="EMBL" id="GIJ48592.1"/>
    </source>
</evidence>
<dbReference type="Pfam" id="PF25989">
    <property type="entry name" value="YknX_C"/>
    <property type="match status" value="1"/>
</dbReference>
<proteinExistence type="predicted"/>
<name>A0A8J3YQH9_9ACTN</name>
<dbReference type="Gene3D" id="2.40.30.170">
    <property type="match status" value="1"/>
</dbReference>
<dbReference type="Gene3D" id="2.40.420.20">
    <property type="match status" value="1"/>
</dbReference>
<dbReference type="GO" id="GO:0015562">
    <property type="term" value="F:efflux transmembrane transporter activity"/>
    <property type="evidence" value="ECO:0007669"/>
    <property type="project" value="TreeGrafter"/>
</dbReference>
<reference evidence="2" key="1">
    <citation type="submission" date="2021-01" db="EMBL/GenBank/DDBJ databases">
        <title>Whole genome shotgun sequence of Virgisporangium aliadipatigenens NBRC 105644.</title>
        <authorList>
            <person name="Komaki H."/>
            <person name="Tamura T."/>
        </authorList>
    </citation>
    <scope>NUCLEOTIDE SEQUENCE</scope>
    <source>
        <strain evidence="2">NBRC 105644</strain>
    </source>
</reference>
<dbReference type="Proteomes" id="UP000619260">
    <property type="component" value="Unassembled WGS sequence"/>
</dbReference>
<gene>
    <name evidence="2" type="ORF">Val02_54780</name>
</gene>
<evidence type="ECO:0000259" key="1">
    <source>
        <dbReference type="Pfam" id="PF25989"/>
    </source>
</evidence>
<protein>
    <submittedName>
        <fullName evidence="2">RND transporter</fullName>
    </submittedName>
</protein>
<dbReference type="InterPro" id="IPR058637">
    <property type="entry name" value="YknX-like_C"/>
</dbReference>
<organism evidence="2 3">
    <name type="scientific">Virgisporangium aliadipatigenens</name>
    <dbReference type="NCBI Taxonomy" id="741659"/>
    <lineage>
        <taxon>Bacteria</taxon>
        <taxon>Bacillati</taxon>
        <taxon>Actinomycetota</taxon>
        <taxon>Actinomycetes</taxon>
        <taxon>Micromonosporales</taxon>
        <taxon>Micromonosporaceae</taxon>
        <taxon>Virgisporangium</taxon>
    </lineage>
</organism>
<keyword evidence="3" id="KW-1185">Reference proteome</keyword>
<feature type="domain" description="YknX-like C-terminal permuted SH3-like" evidence="1">
    <location>
        <begin position="369"/>
        <end position="434"/>
    </location>
</feature>
<comment type="caution">
    <text evidence="2">The sequence shown here is derived from an EMBL/GenBank/DDBJ whole genome shotgun (WGS) entry which is preliminary data.</text>
</comment>
<dbReference type="PANTHER" id="PTHR30469:SF15">
    <property type="entry name" value="HLYD FAMILY OF SECRETION PROTEINS"/>
    <property type="match status" value="1"/>
</dbReference>
<dbReference type="PANTHER" id="PTHR30469">
    <property type="entry name" value="MULTIDRUG RESISTANCE PROTEIN MDTA"/>
    <property type="match status" value="1"/>
</dbReference>
<accession>A0A8J3YQH9</accession>
<dbReference type="AlphaFoldDB" id="A0A8J3YQH9"/>
<dbReference type="GO" id="GO:1990281">
    <property type="term" value="C:efflux pump complex"/>
    <property type="evidence" value="ECO:0007669"/>
    <property type="project" value="TreeGrafter"/>
</dbReference>
<dbReference type="EMBL" id="BOPF01000021">
    <property type="protein sequence ID" value="GIJ48592.1"/>
    <property type="molecule type" value="Genomic_DNA"/>
</dbReference>
<evidence type="ECO:0000313" key="3">
    <source>
        <dbReference type="Proteomes" id="UP000619260"/>
    </source>
</evidence>